<keyword evidence="2" id="KW-1185">Reference proteome</keyword>
<gene>
    <name evidence="1" type="ORF">LHA_1363</name>
</gene>
<dbReference type="KEGG" id="lha:LHA_1363"/>
<reference evidence="2" key="1">
    <citation type="submission" date="2014-09" db="EMBL/GenBank/DDBJ databases">
        <authorList>
            <person name="Gomez-Valero L."/>
        </authorList>
    </citation>
    <scope>NUCLEOTIDE SEQUENCE [LARGE SCALE GENOMIC DNA]</scope>
    <source>
        <strain evidence="2">ATCC35250</strain>
    </source>
</reference>
<accession>A0A0A8UTI2</accession>
<dbReference type="AlphaFoldDB" id="A0A0A8UTI2"/>
<name>A0A0A8UTI2_LEGHA</name>
<dbReference type="EMBL" id="LN681225">
    <property type="protein sequence ID" value="CEK10407.1"/>
    <property type="molecule type" value="Genomic_DNA"/>
</dbReference>
<proteinExistence type="predicted"/>
<dbReference type="STRING" id="449.LHA_1363"/>
<dbReference type="HOGENOM" id="CLU_2601682_0_0_6"/>
<evidence type="ECO:0000313" key="2">
    <source>
        <dbReference type="Proteomes" id="UP000032803"/>
    </source>
</evidence>
<evidence type="ECO:0000313" key="1">
    <source>
        <dbReference type="EMBL" id="CEK10407.1"/>
    </source>
</evidence>
<sequence>MWIIFFIDDARKIRLFPCFTTNILRKKTQKRKLSKLITKKYPQDVGRDNERIENYVIQIKKKKTVLTRDFFLLMSSRID</sequence>
<dbReference type="Proteomes" id="UP000032803">
    <property type="component" value="Chromosome I"/>
</dbReference>
<organism evidence="1 2">
    <name type="scientific">Legionella hackeliae</name>
    <dbReference type="NCBI Taxonomy" id="449"/>
    <lineage>
        <taxon>Bacteria</taxon>
        <taxon>Pseudomonadati</taxon>
        <taxon>Pseudomonadota</taxon>
        <taxon>Gammaproteobacteria</taxon>
        <taxon>Legionellales</taxon>
        <taxon>Legionellaceae</taxon>
        <taxon>Legionella</taxon>
    </lineage>
</organism>
<protein>
    <submittedName>
        <fullName evidence="1">Uncharacterized protein</fullName>
    </submittedName>
</protein>